<keyword evidence="1" id="KW-0812">Transmembrane</keyword>
<evidence type="ECO:0000313" key="3">
    <source>
        <dbReference type="Proteomes" id="UP000736335"/>
    </source>
</evidence>
<dbReference type="Proteomes" id="UP000736335">
    <property type="component" value="Unassembled WGS sequence"/>
</dbReference>
<accession>A0A9P6H7W3</accession>
<protein>
    <submittedName>
        <fullName evidence="2">Uncharacterized protein</fullName>
    </submittedName>
</protein>
<keyword evidence="1" id="KW-0472">Membrane</keyword>
<evidence type="ECO:0000256" key="1">
    <source>
        <dbReference type="SAM" id="Phobius"/>
    </source>
</evidence>
<evidence type="ECO:0000313" key="2">
    <source>
        <dbReference type="EMBL" id="KAF9780084.1"/>
    </source>
</evidence>
<keyword evidence="3" id="KW-1185">Reference proteome</keyword>
<reference evidence="2" key="2">
    <citation type="submission" date="2020-11" db="EMBL/GenBank/DDBJ databases">
        <authorList>
            <consortium name="DOE Joint Genome Institute"/>
            <person name="Kuo A."/>
            <person name="Miyauchi S."/>
            <person name="Kiss E."/>
            <person name="Drula E."/>
            <person name="Kohler A."/>
            <person name="Sanchez-Garcia M."/>
            <person name="Andreopoulos B."/>
            <person name="Barry K.W."/>
            <person name="Bonito G."/>
            <person name="Buee M."/>
            <person name="Carver A."/>
            <person name="Chen C."/>
            <person name="Cichocki N."/>
            <person name="Clum A."/>
            <person name="Culley D."/>
            <person name="Crous P.W."/>
            <person name="Fauchery L."/>
            <person name="Girlanda M."/>
            <person name="Hayes R."/>
            <person name="Keri Z."/>
            <person name="Labutti K."/>
            <person name="Lipzen A."/>
            <person name="Lombard V."/>
            <person name="Magnuson J."/>
            <person name="Maillard F."/>
            <person name="Morin E."/>
            <person name="Murat C."/>
            <person name="Nolan M."/>
            <person name="Ohm R."/>
            <person name="Pangilinan J."/>
            <person name="Pereira M."/>
            <person name="Perotto S."/>
            <person name="Peter M."/>
            <person name="Riley R."/>
            <person name="Sitrit Y."/>
            <person name="Stielow B."/>
            <person name="Szollosi G."/>
            <person name="Zifcakova L."/>
            <person name="Stursova M."/>
            <person name="Spatafora J.W."/>
            <person name="Tedersoo L."/>
            <person name="Vaario L.-M."/>
            <person name="Yamada A."/>
            <person name="Yan M."/>
            <person name="Wang P."/>
            <person name="Xu J."/>
            <person name="Bruns T."/>
            <person name="Baldrian P."/>
            <person name="Vilgalys R."/>
            <person name="Henrissat B."/>
            <person name="Grigoriev I.V."/>
            <person name="Hibbett D."/>
            <person name="Nagy L.G."/>
            <person name="Martin F.M."/>
        </authorList>
    </citation>
    <scope>NUCLEOTIDE SEQUENCE</scope>
    <source>
        <strain evidence="2">UH-Tt-Lm1</strain>
    </source>
</reference>
<feature type="transmembrane region" description="Helical" evidence="1">
    <location>
        <begin position="32"/>
        <end position="51"/>
    </location>
</feature>
<dbReference type="AlphaFoldDB" id="A0A9P6H7W3"/>
<proteinExistence type="predicted"/>
<organism evidence="2 3">
    <name type="scientific">Thelephora terrestris</name>
    <dbReference type="NCBI Taxonomy" id="56493"/>
    <lineage>
        <taxon>Eukaryota</taxon>
        <taxon>Fungi</taxon>
        <taxon>Dikarya</taxon>
        <taxon>Basidiomycota</taxon>
        <taxon>Agaricomycotina</taxon>
        <taxon>Agaricomycetes</taxon>
        <taxon>Thelephorales</taxon>
        <taxon>Thelephoraceae</taxon>
        <taxon>Thelephora</taxon>
    </lineage>
</organism>
<name>A0A9P6H7W3_9AGAM</name>
<keyword evidence="1" id="KW-1133">Transmembrane helix</keyword>
<dbReference type="EMBL" id="WIUZ02000017">
    <property type="protein sequence ID" value="KAF9780084.1"/>
    <property type="molecule type" value="Genomic_DNA"/>
</dbReference>
<comment type="caution">
    <text evidence="2">The sequence shown here is derived from an EMBL/GenBank/DDBJ whole genome shotgun (WGS) entry which is preliminary data.</text>
</comment>
<sequence length="80" mass="8923">MARIFISIVAGSFLVSHFVSLRIQIIKHIPYAVFYTGSSYGSTMALLPIIVQIKWFGMAETLLSGRDIRGVPSVFPIVRH</sequence>
<gene>
    <name evidence="2" type="ORF">BJ322DRAFT_309794</name>
</gene>
<reference evidence="2" key="1">
    <citation type="journal article" date="2020" name="Nat. Commun.">
        <title>Large-scale genome sequencing of mycorrhizal fungi provides insights into the early evolution of symbiotic traits.</title>
        <authorList>
            <person name="Miyauchi S."/>
            <person name="Kiss E."/>
            <person name="Kuo A."/>
            <person name="Drula E."/>
            <person name="Kohler A."/>
            <person name="Sanchez-Garcia M."/>
            <person name="Morin E."/>
            <person name="Andreopoulos B."/>
            <person name="Barry K.W."/>
            <person name="Bonito G."/>
            <person name="Buee M."/>
            <person name="Carver A."/>
            <person name="Chen C."/>
            <person name="Cichocki N."/>
            <person name="Clum A."/>
            <person name="Culley D."/>
            <person name="Crous P.W."/>
            <person name="Fauchery L."/>
            <person name="Girlanda M."/>
            <person name="Hayes R.D."/>
            <person name="Keri Z."/>
            <person name="LaButti K."/>
            <person name="Lipzen A."/>
            <person name="Lombard V."/>
            <person name="Magnuson J."/>
            <person name="Maillard F."/>
            <person name="Murat C."/>
            <person name="Nolan M."/>
            <person name="Ohm R.A."/>
            <person name="Pangilinan J."/>
            <person name="Pereira M.F."/>
            <person name="Perotto S."/>
            <person name="Peter M."/>
            <person name="Pfister S."/>
            <person name="Riley R."/>
            <person name="Sitrit Y."/>
            <person name="Stielow J.B."/>
            <person name="Szollosi G."/>
            <person name="Zifcakova L."/>
            <person name="Stursova M."/>
            <person name="Spatafora J.W."/>
            <person name="Tedersoo L."/>
            <person name="Vaario L.M."/>
            <person name="Yamada A."/>
            <person name="Yan M."/>
            <person name="Wang P."/>
            <person name="Xu J."/>
            <person name="Bruns T."/>
            <person name="Baldrian P."/>
            <person name="Vilgalys R."/>
            <person name="Dunand C."/>
            <person name="Henrissat B."/>
            <person name="Grigoriev I.V."/>
            <person name="Hibbett D."/>
            <person name="Nagy L.G."/>
            <person name="Martin F.M."/>
        </authorList>
    </citation>
    <scope>NUCLEOTIDE SEQUENCE</scope>
    <source>
        <strain evidence="2">UH-Tt-Lm1</strain>
    </source>
</reference>